<keyword evidence="2" id="KW-0808">Transferase</keyword>
<gene>
    <name evidence="7" type="ORF">EV207_108141</name>
</gene>
<evidence type="ECO:0000256" key="3">
    <source>
        <dbReference type="ARBA" id="ARBA00022741"/>
    </source>
</evidence>
<feature type="domain" description="Carbohydrate kinase PfkB" evidence="6">
    <location>
        <begin position="18"/>
        <end position="284"/>
    </location>
</feature>
<dbReference type="InterPro" id="IPR023314">
    <property type="entry name" value="Myo_inos_IolC-like_sf"/>
</dbReference>
<sequence>MRDTILMKCGTVNVMDNNKCLTIGEAMVEFVPHDHQSVLKDTGTFDREAAGAPAIVAGVVSLLGKKSAMIGKIGNDVFGDYLIEKLSKCGVDTVHLGKVKNQTAISFTAVNGDKEQDIFYRQGSADTTLKPDDIDEAWFKNGDILYYASASLVQNPARGAVEKALKSAGKKGSIIVFAPRLSINDWPNEKMARETLFHTAPHAHILVLTEEELKFLADRQDEYEAVKMLFVGKTKLMVILRKDQTLTYVTGRERGHLNGPNEEPLDGRGMEEAFIGCLVTEFLNKEVRHETLSHILSDRQQLEDMLNAAIEFRTNVGNESGRLAAIETLQL</sequence>
<dbReference type="AlphaFoldDB" id="A0A4R2P590"/>
<dbReference type="EMBL" id="SLXK01000008">
    <property type="protein sequence ID" value="TCP29847.1"/>
    <property type="molecule type" value="Genomic_DNA"/>
</dbReference>
<comment type="caution">
    <text evidence="7">The sequence shown here is derived from an EMBL/GenBank/DDBJ whole genome shotgun (WGS) entry which is preliminary data.</text>
</comment>
<dbReference type="GO" id="GO:0005524">
    <property type="term" value="F:ATP binding"/>
    <property type="evidence" value="ECO:0007669"/>
    <property type="project" value="UniProtKB-KW"/>
</dbReference>
<evidence type="ECO:0000256" key="4">
    <source>
        <dbReference type="ARBA" id="ARBA00022777"/>
    </source>
</evidence>
<dbReference type="InterPro" id="IPR029056">
    <property type="entry name" value="Ribokinase-like"/>
</dbReference>
<dbReference type="PANTHER" id="PTHR43085">
    <property type="entry name" value="HEXOKINASE FAMILY MEMBER"/>
    <property type="match status" value="1"/>
</dbReference>
<name>A0A4R2P590_9BACL</name>
<evidence type="ECO:0000259" key="6">
    <source>
        <dbReference type="Pfam" id="PF00294"/>
    </source>
</evidence>
<organism evidence="7 8">
    <name type="scientific">Scopulibacillus darangshiensis</name>
    <dbReference type="NCBI Taxonomy" id="442528"/>
    <lineage>
        <taxon>Bacteria</taxon>
        <taxon>Bacillati</taxon>
        <taxon>Bacillota</taxon>
        <taxon>Bacilli</taxon>
        <taxon>Bacillales</taxon>
        <taxon>Sporolactobacillaceae</taxon>
        <taxon>Scopulibacillus</taxon>
    </lineage>
</organism>
<dbReference type="OrthoDB" id="9813569at2"/>
<evidence type="ECO:0000256" key="5">
    <source>
        <dbReference type="ARBA" id="ARBA00022840"/>
    </source>
</evidence>
<keyword evidence="5" id="KW-0067">ATP-binding</keyword>
<keyword evidence="3" id="KW-0547">Nucleotide-binding</keyword>
<dbReference type="Pfam" id="PF00294">
    <property type="entry name" value="PfkB"/>
    <property type="match status" value="1"/>
</dbReference>
<dbReference type="InterPro" id="IPR011611">
    <property type="entry name" value="PfkB_dom"/>
</dbReference>
<dbReference type="SUPFAM" id="SSF53613">
    <property type="entry name" value="Ribokinase-like"/>
    <property type="match status" value="1"/>
</dbReference>
<protein>
    <submittedName>
        <fullName evidence="7">Fructokinase</fullName>
    </submittedName>
</protein>
<proteinExistence type="inferred from homology"/>
<evidence type="ECO:0000256" key="2">
    <source>
        <dbReference type="ARBA" id="ARBA00022679"/>
    </source>
</evidence>
<keyword evidence="4 7" id="KW-0418">Kinase</keyword>
<comment type="similarity">
    <text evidence="1">Belongs to the carbohydrate kinase PfkB family.</text>
</comment>
<reference evidence="7 8" key="1">
    <citation type="submission" date="2019-03" db="EMBL/GenBank/DDBJ databases">
        <title>Genomic Encyclopedia of Type Strains, Phase IV (KMG-IV): sequencing the most valuable type-strain genomes for metagenomic binning, comparative biology and taxonomic classification.</title>
        <authorList>
            <person name="Goeker M."/>
        </authorList>
    </citation>
    <scope>NUCLEOTIDE SEQUENCE [LARGE SCALE GENOMIC DNA]</scope>
    <source>
        <strain evidence="7 8">DSM 19377</strain>
    </source>
</reference>
<keyword evidence="8" id="KW-1185">Reference proteome</keyword>
<dbReference type="Gene3D" id="3.40.1190.20">
    <property type="match status" value="1"/>
</dbReference>
<dbReference type="GO" id="GO:0016301">
    <property type="term" value="F:kinase activity"/>
    <property type="evidence" value="ECO:0007669"/>
    <property type="project" value="UniProtKB-KW"/>
</dbReference>
<dbReference type="PANTHER" id="PTHR43085:SF1">
    <property type="entry name" value="PSEUDOURIDINE KINASE-RELATED"/>
    <property type="match status" value="1"/>
</dbReference>
<evidence type="ECO:0000313" key="8">
    <source>
        <dbReference type="Proteomes" id="UP000295416"/>
    </source>
</evidence>
<dbReference type="Gene3D" id="2.20.150.10">
    <property type="entry name" value="putative 5-dehydro-2- deoxygluconokinase"/>
    <property type="match status" value="1"/>
</dbReference>
<evidence type="ECO:0000256" key="1">
    <source>
        <dbReference type="ARBA" id="ARBA00010688"/>
    </source>
</evidence>
<accession>A0A4R2P590</accession>
<evidence type="ECO:0000313" key="7">
    <source>
        <dbReference type="EMBL" id="TCP29847.1"/>
    </source>
</evidence>
<dbReference type="InterPro" id="IPR050306">
    <property type="entry name" value="PfkB_Carbo_kinase"/>
</dbReference>
<dbReference type="Proteomes" id="UP000295416">
    <property type="component" value="Unassembled WGS sequence"/>
</dbReference>
<dbReference type="RefSeq" id="WP_132745474.1">
    <property type="nucleotide sequence ID" value="NZ_SLXK01000008.1"/>
</dbReference>